<keyword evidence="1" id="KW-0449">Lipoprotein</keyword>
<feature type="domain" description="Phytocyanin" evidence="6">
    <location>
        <begin position="22"/>
        <end position="123"/>
    </location>
</feature>
<dbReference type="GO" id="GO:0046872">
    <property type="term" value="F:metal ion binding"/>
    <property type="evidence" value="ECO:0007669"/>
    <property type="project" value="UniProtKB-KW"/>
</dbReference>
<feature type="chain" id="PRO_5044787563" description="Phytocyanin domain-containing protein" evidence="5">
    <location>
        <begin position="22"/>
        <end position="147"/>
    </location>
</feature>
<organism evidence="7 8">
    <name type="scientific">Eruca vesicaria subsp. sativa</name>
    <name type="common">Garden rocket</name>
    <name type="synonym">Eruca sativa</name>
    <dbReference type="NCBI Taxonomy" id="29727"/>
    <lineage>
        <taxon>Eukaryota</taxon>
        <taxon>Viridiplantae</taxon>
        <taxon>Streptophyta</taxon>
        <taxon>Embryophyta</taxon>
        <taxon>Tracheophyta</taxon>
        <taxon>Spermatophyta</taxon>
        <taxon>Magnoliopsida</taxon>
        <taxon>eudicotyledons</taxon>
        <taxon>Gunneridae</taxon>
        <taxon>Pentapetalae</taxon>
        <taxon>rosids</taxon>
        <taxon>malvids</taxon>
        <taxon>Brassicales</taxon>
        <taxon>Brassicaceae</taxon>
        <taxon>Brassiceae</taxon>
        <taxon>Eruca</taxon>
    </lineage>
</organism>
<reference evidence="7 8" key="1">
    <citation type="submission" date="2022-03" db="EMBL/GenBank/DDBJ databases">
        <authorList>
            <person name="Macdonald S."/>
            <person name="Ahmed S."/>
            <person name="Newling K."/>
        </authorList>
    </citation>
    <scope>NUCLEOTIDE SEQUENCE [LARGE SCALE GENOMIC DNA]</scope>
</reference>
<dbReference type="GO" id="GO:0098552">
    <property type="term" value="C:side of membrane"/>
    <property type="evidence" value="ECO:0007669"/>
    <property type="project" value="UniProtKB-KW"/>
</dbReference>
<keyword evidence="8" id="KW-1185">Reference proteome</keyword>
<keyword evidence="2" id="KW-0479">Metal-binding</keyword>
<dbReference type="InterPro" id="IPR003245">
    <property type="entry name" value="Phytocyanin_dom"/>
</dbReference>
<dbReference type="PROSITE" id="PS51485">
    <property type="entry name" value="PHYTOCYANIN"/>
    <property type="match status" value="1"/>
</dbReference>
<evidence type="ECO:0000256" key="3">
    <source>
        <dbReference type="ARBA" id="ARBA00023008"/>
    </source>
</evidence>
<dbReference type="PANTHER" id="PTHR33021:SF339">
    <property type="entry name" value="OS07G0570600 PROTEIN"/>
    <property type="match status" value="1"/>
</dbReference>
<proteinExistence type="predicted"/>
<keyword evidence="1" id="KW-0472">Membrane</keyword>
<keyword evidence="5" id="KW-0732">Signal</keyword>
<dbReference type="EMBL" id="CAKOAT010805153">
    <property type="protein sequence ID" value="CAH8388560.1"/>
    <property type="molecule type" value="Genomic_DNA"/>
</dbReference>
<dbReference type="Gene3D" id="2.60.40.420">
    <property type="entry name" value="Cupredoxins - blue copper proteins"/>
    <property type="match status" value="1"/>
</dbReference>
<dbReference type="FunFam" id="2.60.40.420:FF:000003">
    <property type="entry name" value="Blue copper"/>
    <property type="match status" value="1"/>
</dbReference>
<dbReference type="InterPro" id="IPR039391">
    <property type="entry name" value="Phytocyanin-like"/>
</dbReference>
<evidence type="ECO:0000259" key="6">
    <source>
        <dbReference type="PROSITE" id="PS51485"/>
    </source>
</evidence>
<evidence type="ECO:0000256" key="5">
    <source>
        <dbReference type="SAM" id="SignalP"/>
    </source>
</evidence>
<dbReference type="Pfam" id="PF02298">
    <property type="entry name" value="Cu_bind_like"/>
    <property type="match status" value="1"/>
</dbReference>
<keyword evidence="4" id="KW-0325">Glycoprotein</keyword>
<accession>A0ABC8LZ22</accession>
<sequence length="147" mass="16074">MAVRTVVDLACMVLLLRLSKAAVYKVGDSASWTTIANVDYKLWASTKTFHIGDTVLFEYNLQFHNVMRVTHAMFKNCSNSNPISTFTTGNDSVTLSNYGHHFFFCGAPGHCMAGQKLDLNVIYPVSSTTFSNPPITSSSPPPSTTTV</sequence>
<gene>
    <name evidence="7" type="ORF">ERUC_LOCUS41043</name>
</gene>
<evidence type="ECO:0000256" key="4">
    <source>
        <dbReference type="ARBA" id="ARBA00023180"/>
    </source>
</evidence>
<dbReference type="AlphaFoldDB" id="A0ABC8LZ22"/>
<feature type="signal peptide" evidence="5">
    <location>
        <begin position="1"/>
        <end position="21"/>
    </location>
</feature>
<dbReference type="SUPFAM" id="SSF49503">
    <property type="entry name" value="Cupredoxins"/>
    <property type="match status" value="1"/>
</dbReference>
<evidence type="ECO:0000313" key="7">
    <source>
        <dbReference type="EMBL" id="CAH8388560.1"/>
    </source>
</evidence>
<evidence type="ECO:0000256" key="1">
    <source>
        <dbReference type="ARBA" id="ARBA00022622"/>
    </source>
</evidence>
<name>A0ABC8LZ22_ERUVS</name>
<dbReference type="PANTHER" id="PTHR33021">
    <property type="entry name" value="BLUE COPPER PROTEIN"/>
    <property type="match status" value="1"/>
</dbReference>
<comment type="caution">
    <text evidence="7">The sequence shown here is derived from an EMBL/GenBank/DDBJ whole genome shotgun (WGS) entry which is preliminary data.</text>
</comment>
<evidence type="ECO:0000256" key="2">
    <source>
        <dbReference type="ARBA" id="ARBA00022723"/>
    </source>
</evidence>
<keyword evidence="3" id="KW-0186">Copper</keyword>
<keyword evidence="1" id="KW-0336">GPI-anchor</keyword>
<evidence type="ECO:0000313" key="8">
    <source>
        <dbReference type="Proteomes" id="UP001642260"/>
    </source>
</evidence>
<dbReference type="InterPro" id="IPR008972">
    <property type="entry name" value="Cupredoxin"/>
</dbReference>
<dbReference type="Proteomes" id="UP001642260">
    <property type="component" value="Unassembled WGS sequence"/>
</dbReference>
<protein>
    <recommendedName>
        <fullName evidence="6">Phytocyanin domain-containing protein</fullName>
    </recommendedName>
</protein>